<dbReference type="AlphaFoldDB" id="S7TQV4"/>
<reference evidence="4 5" key="1">
    <citation type="journal article" date="2013" name="Genome Announc.">
        <title>Draft genome sequences for three mercury-methylating, sulfate-reducing bacteria.</title>
        <authorList>
            <person name="Brown S.D."/>
            <person name="Hurt R.A.Jr."/>
            <person name="Gilmour C.C."/>
            <person name="Elias D.A."/>
        </authorList>
    </citation>
    <scope>NUCLEOTIDE SEQUENCE [LARGE SCALE GENOMIC DNA]</scope>
    <source>
        <strain evidence="4 5">DSM 2059</strain>
    </source>
</reference>
<dbReference type="InterPro" id="IPR052198">
    <property type="entry name" value="IorB_Oxidoreductase"/>
</dbReference>
<keyword evidence="4" id="KW-0670">Pyruvate</keyword>
<evidence type="ECO:0000313" key="5">
    <source>
        <dbReference type="Proteomes" id="UP000014977"/>
    </source>
</evidence>
<accession>S7TQV4</accession>
<dbReference type="PANTHER" id="PTHR43854:SF1">
    <property type="entry name" value="INDOLEPYRUVATE OXIDOREDUCTASE SUBUNIT IORB"/>
    <property type="match status" value="1"/>
</dbReference>
<organism evidence="4 5">
    <name type="scientific">Desulfococcus multivorans DSM 2059</name>
    <dbReference type="NCBI Taxonomy" id="1121405"/>
    <lineage>
        <taxon>Bacteria</taxon>
        <taxon>Pseudomonadati</taxon>
        <taxon>Thermodesulfobacteriota</taxon>
        <taxon>Desulfobacteria</taxon>
        <taxon>Desulfobacterales</taxon>
        <taxon>Desulfococcaceae</taxon>
        <taxon>Desulfococcus</taxon>
    </lineage>
</organism>
<dbReference type="PATRIC" id="fig|1121405.3.peg.2852"/>
<dbReference type="eggNOG" id="COG1014">
    <property type="taxonomic scope" value="Bacteria"/>
</dbReference>
<evidence type="ECO:0000256" key="2">
    <source>
        <dbReference type="SAM" id="MobiDB-lite"/>
    </source>
</evidence>
<dbReference type="Proteomes" id="UP000014977">
    <property type="component" value="Unassembled WGS sequence"/>
</dbReference>
<dbReference type="OrthoDB" id="9800445at2"/>
<dbReference type="PANTHER" id="PTHR43854">
    <property type="entry name" value="INDOLEPYRUVATE OXIDOREDUCTASE SUBUNIT IORB"/>
    <property type="match status" value="1"/>
</dbReference>
<evidence type="ECO:0000313" key="4">
    <source>
        <dbReference type="EMBL" id="EPR39040.1"/>
    </source>
</evidence>
<dbReference type="RefSeq" id="WP_020877112.1">
    <property type="nucleotide sequence ID" value="NZ_ATHJ01000094.1"/>
</dbReference>
<dbReference type="SUPFAM" id="SSF53323">
    <property type="entry name" value="Pyruvate-ferredoxin oxidoreductase, PFOR, domain III"/>
    <property type="match status" value="1"/>
</dbReference>
<evidence type="ECO:0000256" key="1">
    <source>
        <dbReference type="ARBA" id="ARBA00023002"/>
    </source>
</evidence>
<dbReference type="EMBL" id="ATHJ01000094">
    <property type="protein sequence ID" value="EPR39040.1"/>
    <property type="molecule type" value="Genomic_DNA"/>
</dbReference>
<dbReference type="InterPro" id="IPR019752">
    <property type="entry name" value="Pyrv/ketoisovalerate_OxRed_cat"/>
</dbReference>
<evidence type="ECO:0000259" key="3">
    <source>
        <dbReference type="Pfam" id="PF01558"/>
    </source>
</evidence>
<keyword evidence="5" id="KW-1185">Reference proteome</keyword>
<keyword evidence="1" id="KW-0560">Oxidoreductase</keyword>
<dbReference type="GO" id="GO:0016903">
    <property type="term" value="F:oxidoreductase activity, acting on the aldehyde or oxo group of donors"/>
    <property type="evidence" value="ECO:0007669"/>
    <property type="project" value="InterPro"/>
</dbReference>
<dbReference type="Pfam" id="PF01558">
    <property type="entry name" value="POR"/>
    <property type="match status" value="1"/>
</dbReference>
<dbReference type="STRING" id="897.B2D07_05755"/>
<feature type="region of interest" description="Disordered" evidence="2">
    <location>
        <begin position="177"/>
        <end position="197"/>
    </location>
</feature>
<gene>
    <name evidence="4" type="ORF">dsmv_0450</name>
</gene>
<feature type="domain" description="Pyruvate/ketoisovalerate oxidoreductase catalytic" evidence="3">
    <location>
        <begin position="13"/>
        <end position="172"/>
    </location>
</feature>
<dbReference type="NCBIfam" id="NF004916">
    <property type="entry name" value="PRK06274.1-2"/>
    <property type="match status" value="1"/>
</dbReference>
<name>S7TQV4_DESML</name>
<dbReference type="Gene3D" id="3.40.920.10">
    <property type="entry name" value="Pyruvate-ferredoxin oxidoreductase, PFOR, domain III"/>
    <property type="match status" value="1"/>
</dbReference>
<comment type="caution">
    <text evidence="4">The sequence shown here is derived from an EMBL/GenBank/DDBJ whole genome shotgun (WGS) entry which is preliminary data.</text>
</comment>
<proteinExistence type="predicted"/>
<dbReference type="InterPro" id="IPR002869">
    <property type="entry name" value="Pyrv_flavodox_OxRed_cen"/>
</dbReference>
<sequence length="197" mass="20794">MNTRQQIVISGVGGQGILFVTRLLAEAAILNGLPVLTSETHGMAQRGGTVVSHLKVGNFTSPLIRPGAADGLLIMKAENAALHGYFLKPGGWAVVNCPKHTACDLTRCTVDADGIAVHLDNPKAVNLVMLGFALAQSPEMFCRADDMRRILERRLTGNGPMRTAALDAFEAGCTAASGENGSNVQDPFHTQGGQEDE</sequence>
<protein>
    <submittedName>
        <fullName evidence="4">Pyruvate/ketoisovalerate oxidoreductase</fullName>
    </submittedName>
</protein>